<dbReference type="Proteomes" id="UP000663069">
    <property type="component" value="Chromosome"/>
</dbReference>
<dbReference type="SUPFAM" id="SSF53335">
    <property type="entry name" value="S-adenosyl-L-methionine-dependent methyltransferases"/>
    <property type="match status" value="1"/>
</dbReference>
<evidence type="ECO:0000256" key="4">
    <source>
        <dbReference type="ARBA" id="ARBA00022679"/>
    </source>
</evidence>
<keyword evidence="3 9" id="KW-0489">Methyltransferase</keyword>
<protein>
    <recommendedName>
        <fullName evidence="2">site-specific DNA-methyltransferase (adenine-specific)</fullName>
        <ecNumber evidence="2">2.1.1.72</ecNumber>
    </recommendedName>
</protein>
<dbReference type="InterPro" id="IPR011639">
    <property type="entry name" value="MethylTrfase_TaqI-like_dom"/>
</dbReference>
<keyword evidence="5" id="KW-0949">S-adenosyl-L-methionine</keyword>
<name>A0ABX6UZG8_9PAST</name>
<evidence type="ECO:0000256" key="3">
    <source>
        <dbReference type="ARBA" id="ARBA00022603"/>
    </source>
</evidence>
<dbReference type="RefSeq" id="WP_194812431.1">
    <property type="nucleotide sequence ID" value="NZ_CP063056.1"/>
</dbReference>
<comment type="catalytic activity">
    <reaction evidence="7">
        <text>a 2'-deoxyadenosine in DNA + S-adenosyl-L-methionine = an N(6)-methyl-2'-deoxyadenosine in DNA + S-adenosyl-L-homocysteine + H(+)</text>
        <dbReference type="Rhea" id="RHEA:15197"/>
        <dbReference type="Rhea" id="RHEA-COMP:12418"/>
        <dbReference type="Rhea" id="RHEA-COMP:12419"/>
        <dbReference type="ChEBI" id="CHEBI:15378"/>
        <dbReference type="ChEBI" id="CHEBI:57856"/>
        <dbReference type="ChEBI" id="CHEBI:59789"/>
        <dbReference type="ChEBI" id="CHEBI:90615"/>
        <dbReference type="ChEBI" id="CHEBI:90616"/>
        <dbReference type="EC" id="2.1.1.72"/>
    </reaction>
</comment>
<evidence type="ECO:0000259" key="8">
    <source>
        <dbReference type="Pfam" id="PF07669"/>
    </source>
</evidence>
<gene>
    <name evidence="9" type="ORF">IHV77_01640</name>
</gene>
<evidence type="ECO:0000313" key="10">
    <source>
        <dbReference type="Proteomes" id="UP000663069"/>
    </source>
</evidence>
<dbReference type="PRINTS" id="PR00507">
    <property type="entry name" value="N12N6MTFRASE"/>
</dbReference>
<dbReference type="PANTHER" id="PTHR33841">
    <property type="entry name" value="DNA METHYLTRANSFERASE YEEA-RELATED"/>
    <property type="match status" value="1"/>
</dbReference>
<feature type="domain" description="Type II methyltransferase M.TaqI-like" evidence="8">
    <location>
        <begin position="85"/>
        <end position="209"/>
    </location>
</feature>
<dbReference type="Gene3D" id="3.40.50.150">
    <property type="entry name" value="Vaccinia Virus protein VP39"/>
    <property type="match status" value="1"/>
</dbReference>
<keyword evidence="4" id="KW-0808">Transferase</keyword>
<dbReference type="PANTHER" id="PTHR33841:SF5">
    <property type="entry name" value="DNA METHYLASE (MODIFICATION METHYLASE) (METHYLTRANSFERASE)-RELATED"/>
    <property type="match status" value="1"/>
</dbReference>
<evidence type="ECO:0000256" key="5">
    <source>
        <dbReference type="ARBA" id="ARBA00022691"/>
    </source>
</evidence>
<proteinExistence type="inferred from homology"/>
<evidence type="ECO:0000256" key="2">
    <source>
        <dbReference type="ARBA" id="ARBA00011900"/>
    </source>
</evidence>
<evidence type="ECO:0000256" key="6">
    <source>
        <dbReference type="ARBA" id="ARBA00022747"/>
    </source>
</evidence>
<dbReference type="GO" id="GO:0032259">
    <property type="term" value="P:methylation"/>
    <property type="evidence" value="ECO:0007669"/>
    <property type="project" value="UniProtKB-KW"/>
</dbReference>
<sequence>MDNTLIDDIRLKINKSLNPYNKSKYAQFMTPSVIADFMANLFDNNTSAVKLLDCGAGIGSLSISAVKKLKNISLADLWEIDPIMQEQLEVNMKSMNIQFSIHTKDFIFDAVENILSDSGERYTHAIINPPYKKISSSSKHRKELRKIGIETVNLYSAFLALTIMLMQENGQVVAIIPRSFCNGPYYKPFRELLLKECSIEHIHIFKSRNSAFKDDDVLQENIILKIRKGKQQNCVVISQSNDSGFYDLRQNLVQFHNVVKPNDMELFIRIPTDEIQIDNNMFQASLSELGLNVSTGPVVDFRMKQYLQQQLTDDAVPLLYPHHFANGRLQYPKEHKKPNAIIVSPESQKWLLPNNGYYVIVKRFSAKEEKRRVVAYVVNPDEIGKQWIGFENHWNVFHIKKRGFDKETAMGLACFLNSTALNDHFRVFSGHTQVNATDLKNMHYPSMKILHELGKSYRTKMNQEQIDTLLAGVMN</sequence>
<dbReference type="Pfam" id="PF07669">
    <property type="entry name" value="Eco57I"/>
    <property type="match status" value="1"/>
</dbReference>
<evidence type="ECO:0000256" key="1">
    <source>
        <dbReference type="ARBA" id="ARBA00006594"/>
    </source>
</evidence>
<dbReference type="InterPro" id="IPR050953">
    <property type="entry name" value="N4_N6_ade-DNA_methylase"/>
</dbReference>
<dbReference type="EC" id="2.1.1.72" evidence="2"/>
<keyword evidence="6" id="KW-0680">Restriction system</keyword>
<organism evidence="9 10">
    <name type="scientific">Rodentibacter haemolyticus</name>
    <dbReference type="NCBI Taxonomy" id="2778911"/>
    <lineage>
        <taxon>Bacteria</taxon>
        <taxon>Pseudomonadati</taxon>
        <taxon>Pseudomonadota</taxon>
        <taxon>Gammaproteobacteria</taxon>
        <taxon>Pasteurellales</taxon>
        <taxon>Pasteurellaceae</taxon>
        <taxon>Rodentibacter</taxon>
    </lineage>
</organism>
<reference evidence="9 10" key="1">
    <citation type="submission" date="2020-10" db="EMBL/GenBank/DDBJ databases">
        <title>Genome Sequencing of Rodentibacter spp. strain DSM111151.</title>
        <authorList>
            <person name="Benga L."/>
            <person name="Lautwein T."/>
        </authorList>
    </citation>
    <scope>NUCLEOTIDE SEQUENCE [LARGE SCALE GENOMIC DNA]</scope>
    <source>
        <strain evidence="9 10">DSM 111151</strain>
    </source>
</reference>
<evidence type="ECO:0000313" key="9">
    <source>
        <dbReference type="EMBL" id="QPB42854.1"/>
    </source>
</evidence>
<dbReference type="GO" id="GO:0008168">
    <property type="term" value="F:methyltransferase activity"/>
    <property type="evidence" value="ECO:0007669"/>
    <property type="project" value="UniProtKB-KW"/>
</dbReference>
<comment type="similarity">
    <text evidence="1">Belongs to the N(4)/N(6)-methyltransferase family.</text>
</comment>
<keyword evidence="10" id="KW-1185">Reference proteome</keyword>
<dbReference type="EMBL" id="CP063056">
    <property type="protein sequence ID" value="QPB42854.1"/>
    <property type="molecule type" value="Genomic_DNA"/>
</dbReference>
<accession>A0ABX6UZG8</accession>
<evidence type="ECO:0000256" key="7">
    <source>
        <dbReference type="ARBA" id="ARBA00047942"/>
    </source>
</evidence>
<dbReference type="InterPro" id="IPR029063">
    <property type="entry name" value="SAM-dependent_MTases_sf"/>
</dbReference>